<reference evidence="1 2" key="1">
    <citation type="journal article" date="2013" name="Stand. Genomic Sci.">
        <title>Complete genome sequence of Dehalobacter restrictus PER-K23(T.).</title>
        <authorList>
            <person name="Kruse T."/>
            <person name="Maillard J."/>
            <person name="Goodwin L."/>
            <person name="Woyke T."/>
            <person name="Teshima H."/>
            <person name="Bruce D."/>
            <person name="Detter C."/>
            <person name="Tapia R."/>
            <person name="Han C."/>
            <person name="Huntemann M."/>
            <person name="Wei C.L."/>
            <person name="Han J."/>
            <person name="Chen A."/>
            <person name="Kyrpides N."/>
            <person name="Szeto E."/>
            <person name="Markowitz V."/>
            <person name="Ivanova N."/>
            <person name="Pagani I."/>
            <person name="Pati A."/>
            <person name="Pitluck S."/>
            <person name="Nolan M."/>
            <person name="Holliger C."/>
            <person name="Smidt H."/>
        </authorList>
    </citation>
    <scope>NUCLEOTIDE SEQUENCE [LARGE SCALE GENOMIC DNA]</scope>
    <source>
        <strain evidence="2">DSM 9455</strain>
    </source>
</reference>
<organism evidence="1 2">
    <name type="scientific">Dehalobacter restrictus (strain DSM 9455 / PER-K23)</name>
    <dbReference type="NCBI Taxonomy" id="871738"/>
    <lineage>
        <taxon>Bacteria</taxon>
        <taxon>Bacillati</taxon>
        <taxon>Bacillota</taxon>
        <taxon>Clostridia</taxon>
        <taxon>Eubacteriales</taxon>
        <taxon>Desulfitobacteriaceae</taxon>
        <taxon>Dehalobacter</taxon>
    </lineage>
</organism>
<proteinExistence type="predicted"/>
<dbReference type="EMBL" id="CP007033">
    <property type="protein sequence ID" value="AHF11422.1"/>
    <property type="molecule type" value="Genomic_DNA"/>
</dbReference>
<accession>A0ABN4BZ69</accession>
<evidence type="ECO:0000313" key="1">
    <source>
        <dbReference type="EMBL" id="AHF11422.1"/>
    </source>
</evidence>
<sequence>MIDFYALGLYLRNWIQIITCFFRTRLISNLAKDMEILIQAPAWLAISFVPR</sequence>
<protein>
    <submittedName>
        <fullName evidence="1">Uncharacterized protein</fullName>
    </submittedName>
</protein>
<name>A0ABN4BZ69_DEHRP</name>
<dbReference type="Proteomes" id="UP000018934">
    <property type="component" value="Chromosome"/>
</dbReference>
<keyword evidence="2" id="KW-1185">Reference proteome</keyword>
<evidence type="ECO:0000313" key="2">
    <source>
        <dbReference type="Proteomes" id="UP000018934"/>
    </source>
</evidence>
<gene>
    <name evidence="1" type="ORF">DEHRE_10660</name>
</gene>